<evidence type="ECO:0000256" key="1">
    <source>
        <dbReference type="ARBA" id="ARBA00022884"/>
    </source>
</evidence>
<sequence>MALSEVGYRILVIGLYGSTDEASLETAFAPFGEMIECKIMRDRETGLSRLFGIVTYSSEDSMRHAIQSMNEGLVDGAKVTVLEAKAPSHRSGRNGNERE</sequence>
<dbReference type="SUPFAM" id="SSF54928">
    <property type="entry name" value="RNA-binding domain, RBD"/>
    <property type="match status" value="1"/>
</dbReference>
<evidence type="ECO:0000259" key="3">
    <source>
        <dbReference type="PROSITE" id="PS50102"/>
    </source>
</evidence>
<dbReference type="InterPro" id="IPR050886">
    <property type="entry name" value="RNA-binding_reg"/>
</dbReference>
<dbReference type="AlphaFoldDB" id="A0A8I6XSY5"/>
<dbReference type="Gramene" id="HORVU.MOREX.r3.5HG0505680.1">
    <property type="protein sequence ID" value="HORVU.MOREX.r3.5HG0505680.1"/>
    <property type="gene ID" value="HORVU.MOREX.r3.5HG0505680"/>
</dbReference>
<protein>
    <recommendedName>
        <fullName evidence="3">RRM domain-containing protein</fullName>
    </recommendedName>
</protein>
<reference evidence="5" key="1">
    <citation type="journal article" date="2012" name="Nature">
        <title>A physical, genetic and functional sequence assembly of the barley genome.</title>
        <authorList>
            <consortium name="The International Barley Genome Sequencing Consortium"/>
            <person name="Mayer K.F."/>
            <person name="Waugh R."/>
            <person name="Brown J.W."/>
            <person name="Schulman A."/>
            <person name="Langridge P."/>
            <person name="Platzer M."/>
            <person name="Fincher G.B."/>
            <person name="Muehlbauer G.J."/>
            <person name="Sato K."/>
            <person name="Close T.J."/>
            <person name="Wise R.P."/>
            <person name="Stein N."/>
        </authorList>
    </citation>
    <scope>NUCLEOTIDE SEQUENCE [LARGE SCALE GENOMIC DNA]</scope>
    <source>
        <strain evidence="5">cv. Morex</strain>
    </source>
</reference>
<dbReference type="OrthoDB" id="272703at2759"/>
<dbReference type="PROSITE" id="PS50102">
    <property type="entry name" value="RRM"/>
    <property type="match status" value="1"/>
</dbReference>
<dbReference type="InterPro" id="IPR035979">
    <property type="entry name" value="RBD_domain_sf"/>
</dbReference>
<organism evidence="4 5">
    <name type="scientific">Hordeum vulgare subsp. vulgare</name>
    <name type="common">Domesticated barley</name>
    <dbReference type="NCBI Taxonomy" id="112509"/>
    <lineage>
        <taxon>Eukaryota</taxon>
        <taxon>Viridiplantae</taxon>
        <taxon>Streptophyta</taxon>
        <taxon>Embryophyta</taxon>
        <taxon>Tracheophyta</taxon>
        <taxon>Spermatophyta</taxon>
        <taxon>Magnoliopsida</taxon>
        <taxon>Liliopsida</taxon>
        <taxon>Poales</taxon>
        <taxon>Poaceae</taxon>
        <taxon>BOP clade</taxon>
        <taxon>Pooideae</taxon>
        <taxon>Triticodae</taxon>
        <taxon>Triticeae</taxon>
        <taxon>Hordeinae</taxon>
        <taxon>Hordeum</taxon>
    </lineage>
</organism>
<dbReference type="SMART" id="SM00360">
    <property type="entry name" value="RRM"/>
    <property type="match status" value="1"/>
</dbReference>
<dbReference type="InterPro" id="IPR000504">
    <property type="entry name" value="RRM_dom"/>
</dbReference>
<dbReference type="RefSeq" id="XP_044948498.1">
    <property type="nucleotide sequence ID" value="XM_045092563.1"/>
</dbReference>
<evidence type="ECO:0000313" key="4">
    <source>
        <dbReference type="EnsemblPlants" id="HORVU.MOREX.r3.5HG0505680.1"/>
    </source>
</evidence>
<dbReference type="PANTHER" id="PTHR48024">
    <property type="entry name" value="GEO13361P1-RELATED"/>
    <property type="match status" value="1"/>
</dbReference>
<evidence type="ECO:0000256" key="2">
    <source>
        <dbReference type="PROSITE-ProRule" id="PRU00176"/>
    </source>
</evidence>
<keyword evidence="1 2" id="KW-0694">RNA-binding</keyword>
<dbReference type="GeneID" id="123398049"/>
<reference evidence="4" key="3">
    <citation type="submission" date="2022-01" db="UniProtKB">
        <authorList>
            <consortium name="EnsemblPlants"/>
        </authorList>
    </citation>
    <scope>IDENTIFICATION</scope>
    <source>
        <strain evidence="4">subsp. vulgare</strain>
    </source>
</reference>
<dbReference type="Gene3D" id="3.30.70.330">
    <property type="match status" value="1"/>
</dbReference>
<dbReference type="PANTHER" id="PTHR48024:SF56">
    <property type="entry name" value="HETEROGENEOUS NUCLEAR RIBONUCLEOPROTEIN A0"/>
    <property type="match status" value="1"/>
</dbReference>
<dbReference type="InterPro" id="IPR012677">
    <property type="entry name" value="Nucleotide-bd_a/b_plait_sf"/>
</dbReference>
<dbReference type="GO" id="GO:0003729">
    <property type="term" value="F:mRNA binding"/>
    <property type="evidence" value="ECO:0000318"/>
    <property type="project" value="GO_Central"/>
</dbReference>
<evidence type="ECO:0000313" key="5">
    <source>
        <dbReference type="Proteomes" id="UP000011116"/>
    </source>
</evidence>
<keyword evidence="5" id="KW-1185">Reference proteome</keyword>
<feature type="domain" description="RRM" evidence="3">
    <location>
        <begin position="8"/>
        <end position="86"/>
    </location>
</feature>
<gene>
    <name evidence="4" type="primary">LOC123398049</name>
</gene>
<dbReference type="KEGG" id="hvg:123398049"/>
<dbReference type="Gramene" id="HORVU.MOREX.r2.5HG0420000.1">
    <property type="protein sequence ID" value="HORVU.MOREX.r2.5HG0420000.1"/>
    <property type="gene ID" value="HORVU.MOREX.r2.5HG0420000"/>
</dbReference>
<proteinExistence type="predicted"/>
<accession>A0A8I6XSY5</accession>
<dbReference type="Proteomes" id="UP000011116">
    <property type="component" value="Chromosome 5H"/>
</dbReference>
<dbReference type="EnsemblPlants" id="HORVU.MOREX.r3.5HG0505680.1">
    <property type="protein sequence ID" value="HORVU.MOREX.r3.5HG0505680.1"/>
    <property type="gene ID" value="HORVU.MOREX.r3.5HG0505680"/>
</dbReference>
<dbReference type="Pfam" id="PF00076">
    <property type="entry name" value="RRM_1"/>
    <property type="match status" value="1"/>
</dbReference>
<dbReference type="SMR" id="A0A8I6XSY5"/>
<reference evidence="4" key="2">
    <citation type="submission" date="2020-10" db="EMBL/GenBank/DDBJ databases">
        <authorList>
            <person name="Scholz U."/>
            <person name="Mascher M."/>
            <person name="Fiebig A."/>
        </authorList>
    </citation>
    <scope>NUCLEOTIDE SEQUENCE [LARGE SCALE GENOMIC DNA]</scope>
    <source>
        <strain evidence="4">cv. Morex</strain>
    </source>
</reference>
<name>A0A8I6XSY5_HORVV</name>